<keyword evidence="5 7" id="KW-0732">Signal</keyword>
<dbReference type="eggNOG" id="ENOG502RZVM">
    <property type="taxonomic scope" value="Eukaryota"/>
</dbReference>
<reference evidence="10" key="3">
    <citation type="submission" date="2025-09" db="UniProtKB">
        <authorList>
            <consortium name="Ensembl"/>
        </authorList>
    </citation>
    <scope>IDENTIFICATION</scope>
</reference>
<reference evidence="11" key="1">
    <citation type="submission" date="2011-08" db="EMBL/GenBank/DDBJ databases">
        <title>The draft genome of Latimeria chalumnae.</title>
        <authorList>
            <person name="Di Palma F."/>
            <person name="Alfoldi J."/>
            <person name="Johnson J."/>
            <person name="Berlin A."/>
            <person name="Gnerre S."/>
            <person name="Jaffe D."/>
            <person name="MacCallum I."/>
            <person name="Young S."/>
            <person name="Walker B.J."/>
            <person name="Lander E."/>
            <person name="Lindblad-Toh K."/>
        </authorList>
    </citation>
    <scope>NUCLEOTIDE SEQUENCE [LARGE SCALE GENOMIC DNA]</scope>
    <source>
        <strain evidence="11">Wild caught</strain>
    </source>
</reference>
<evidence type="ECO:0000256" key="7">
    <source>
        <dbReference type="SAM" id="SignalP"/>
    </source>
</evidence>
<dbReference type="Proteomes" id="UP000008672">
    <property type="component" value="Unassembled WGS sequence"/>
</dbReference>
<evidence type="ECO:0000256" key="3">
    <source>
        <dbReference type="ARBA" id="ARBA00022473"/>
    </source>
</evidence>
<dbReference type="Pfam" id="PF23782">
    <property type="entry name" value="Tsg_N"/>
    <property type="match status" value="1"/>
</dbReference>
<evidence type="ECO:0000313" key="10">
    <source>
        <dbReference type="Ensembl" id="ENSLACP00000003514.1"/>
    </source>
</evidence>
<dbReference type="OMA" id="CCRECAF"/>
<dbReference type="GeneTree" id="ENSGT00390000007058"/>
<feature type="chain" id="PRO_5003579779" description="Twisted gastrulation BMP signaling modulator 1" evidence="7">
    <location>
        <begin position="21"/>
        <end position="224"/>
    </location>
</feature>
<feature type="signal peptide" evidence="7">
    <location>
        <begin position="1"/>
        <end position="20"/>
    </location>
</feature>
<dbReference type="InterPro" id="IPR006761">
    <property type="entry name" value="Tsg"/>
</dbReference>
<keyword evidence="3" id="KW-0217">Developmental protein</keyword>
<dbReference type="PANTHER" id="PTHR12312:SF18">
    <property type="entry name" value="TWISTED GASTRULATION BMP SIGNALING MODULATOR 1"/>
    <property type="match status" value="1"/>
</dbReference>
<comment type="subcellular location">
    <subcellularLocation>
        <location evidence="1">Secreted</location>
    </subcellularLocation>
</comment>
<keyword evidence="11" id="KW-1185">Reference proteome</keyword>
<dbReference type="InterPro" id="IPR057635">
    <property type="entry name" value="Tsg_N"/>
</dbReference>
<proteinExistence type="inferred from homology"/>
<evidence type="ECO:0000313" key="11">
    <source>
        <dbReference type="Proteomes" id="UP000008672"/>
    </source>
</evidence>
<gene>
    <name evidence="10" type="primary">LOC102355095</name>
</gene>
<protein>
    <recommendedName>
        <fullName evidence="12">Twisted gastrulation BMP signaling modulator 1</fullName>
    </recommendedName>
</protein>
<dbReference type="InParanoid" id="H3A1J3"/>
<dbReference type="Ensembl" id="ENSLACT00000003545.1">
    <property type="protein sequence ID" value="ENSLACP00000003514.1"/>
    <property type="gene ID" value="ENSLACG00000003134.2"/>
</dbReference>
<name>H3A1J3_LATCH</name>
<comment type="similarity">
    <text evidence="2">Belongs to the twisted gastrulation protein family.</text>
</comment>
<feature type="domain" description="Tsg N-terminal" evidence="9">
    <location>
        <begin position="23"/>
        <end position="76"/>
    </location>
</feature>
<evidence type="ECO:0000256" key="5">
    <source>
        <dbReference type="ARBA" id="ARBA00022729"/>
    </source>
</evidence>
<evidence type="ECO:0000256" key="4">
    <source>
        <dbReference type="ARBA" id="ARBA00022525"/>
    </source>
</evidence>
<dbReference type="EMBL" id="AFYH01242006">
    <property type="status" value="NOT_ANNOTATED_CDS"/>
    <property type="molecule type" value="Genomic_DNA"/>
</dbReference>
<reference evidence="10" key="2">
    <citation type="submission" date="2025-08" db="UniProtKB">
        <authorList>
            <consortium name="Ensembl"/>
        </authorList>
    </citation>
    <scope>IDENTIFICATION</scope>
</reference>
<dbReference type="Bgee" id="ENSLACG00000003134">
    <property type="expression patterns" value="Expressed in pelvic fin"/>
</dbReference>
<organism evidence="10 11">
    <name type="scientific">Latimeria chalumnae</name>
    <name type="common">Coelacanth</name>
    <dbReference type="NCBI Taxonomy" id="7897"/>
    <lineage>
        <taxon>Eukaryota</taxon>
        <taxon>Metazoa</taxon>
        <taxon>Chordata</taxon>
        <taxon>Craniata</taxon>
        <taxon>Vertebrata</taxon>
        <taxon>Euteleostomi</taxon>
        <taxon>Coelacanthiformes</taxon>
        <taxon>Coelacanthidae</taxon>
        <taxon>Latimeria</taxon>
    </lineage>
</organism>
<dbReference type="GO" id="GO:0005615">
    <property type="term" value="C:extracellular space"/>
    <property type="evidence" value="ECO:0007669"/>
    <property type="project" value="TreeGrafter"/>
</dbReference>
<keyword evidence="4" id="KW-0964">Secreted</keyword>
<evidence type="ECO:0000256" key="6">
    <source>
        <dbReference type="ARBA" id="ARBA00023180"/>
    </source>
</evidence>
<dbReference type="STRING" id="7897.ENSLACP00000003514"/>
<dbReference type="EMBL" id="AFYH01242007">
    <property type="status" value="NOT_ANNOTATED_CDS"/>
    <property type="molecule type" value="Genomic_DNA"/>
</dbReference>
<dbReference type="GO" id="GO:0030510">
    <property type="term" value="P:regulation of BMP signaling pathway"/>
    <property type="evidence" value="ECO:0007669"/>
    <property type="project" value="TreeGrafter"/>
</dbReference>
<dbReference type="InterPro" id="IPR057726">
    <property type="entry name" value="Tsg_C"/>
</dbReference>
<evidence type="ECO:0008006" key="12">
    <source>
        <dbReference type="Google" id="ProtNLM"/>
    </source>
</evidence>
<evidence type="ECO:0000256" key="1">
    <source>
        <dbReference type="ARBA" id="ARBA00004613"/>
    </source>
</evidence>
<accession>H3A1J3</accession>
<evidence type="ECO:0000259" key="8">
    <source>
        <dbReference type="Pfam" id="PF04668"/>
    </source>
</evidence>
<feature type="domain" description="Tsg C-terminal" evidence="8">
    <location>
        <begin position="88"/>
        <end position="223"/>
    </location>
</feature>
<dbReference type="PANTHER" id="PTHR12312">
    <property type="entry name" value="TWISTED GASTRULATION PROTEIN HOMOLOG 1-A-RELATED"/>
    <property type="match status" value="1"/>
</dbReference>
<sequence>RMYRPVTFLLLASSCGLISAVIGCNKALCASDVSKCLLQELCQCQVNEAGCPCCRECMLCLATLWDQCCDCVERCDVCMYVCAVRTLKAAVLDLLVPIPSLFRALTTISDNDPPMGWSVVSIPVTEELRHQHHRHHIMLGSHKGHHTGEIIAVAELLPGSSENSTAVCTVLYFHSCMSMNRCKQSCESLGASRYRWFHNACCECVGPDCHAYGSKEAACQNCNI</sequence>
<evidence type="ECO:0000259" key="9">
    <source>
        <dbReference type="Pfam" id="PF23782"/>
    </source>
</evidence>
<keyword evidence="6" id="KW-0325">Glycoprotein</keyword>
<dbReference type="Pfam" id="PF04668">
    <property type="entry name" value="Tsg"/>
    <property type="match status" value="1"/>
</dbReference>
<evidence type="ECO:0000256" key="2">
    <source>
        <dbReference type="ARBA" id="ARBA00010047"/>
    </source>
</evidence>
<dbReference type="AlphaFoldDB" id="H3A1J3"/>